<sequence>MFCPSVPRGCGAFTAYLIDGTRVASVIRVTRSNREETATNPSSTSVSRARTEIALVQRIGAFCLRERNLAVPPALRAPARPPGREKWRGADDARGHCSATLGADDRSF</sequence>
<proteinExistence type="predicted"/>
<evidence type="ECO:0000256" key="1">
    <source>
        <dbReference type="SAM" id="MobiDB-lite"/>
    </source>
</evidence>
<feature type="compositionally biased region" description="Basic and acidic residues" evidence="1">
    <location>
        <begin position="82"/>
        <end position="95"/>
    </location>
</feature>
<protein>
    <submittedName>
        <fullName evidence="2">Uncharacterized protein</fullName>
    </submittedName>
</protein>
<reference evidence="2 3" key="1">
    <citation type="journal article" date="2019" name="Emerg. Microbes Infect.">
        <title>Comprehensive subspecies identification of 175 nontuberculous mycobacteria species based on 7547 genomic profiles.</title>
        <authorList>
            <person name="Matsumoto Y."/>
            <person name="Kinjo T."/>
            <person name="Motooka D."/>
            <person name="Nabeya D."/>
            <person name="Jung N."/>
            <person name="Uechi K."/>
            <person name="Horii T."/>
            <person name="Iida T."/>
            <person name="Fujita J."/>
            <person name="Nakamura S."/>
        </authorList>
    </citation>
    <scope>NUCLEOTIDE SEQUENCE [LARGE SCALE GENOMIC DNA]</scope>
    <source>
        <strain evidence="2 3">JCM 16017</strain>
    </source>
</reference>
<evidence type="ECO:0000313" key="3">
    <source>
        <dbReference type="Proteomes" id="UP000465263"/>
    </source>
</evidence>
<dbReference type="AlphaFoldDB" id="A0A7I9XNX0"/>
<name>A0A7I9XNX0_9MYCO</name>
<comment type="caution">
    <text evidence="2">The sequence shown here is derived from an EMBL/GenBank/DDBJ whole genome shotgun (WGS) entry which is preliminary data.</text>
</comment>
<keyword evidence="3" id="KW-1185">Reference proteome</keyword>
<evidence type="ECO:0000313" key="2">
    <source>
        <dbReference type="EMBL" id="GFG71260.1"/>
    </source>
</evidence>
<accession>A0A7I9XNX0</accession>
<dbReference type="Proteomes" id="UP000465263">
    <property type="component" value="Unassembled WGS sequence"/>
</dbReference>
<gene>
    <name evidence="2" type="ORF">MSEN_29800</name>
</gene>
<dbReference type="EMBL" id="BLKV01000002">
    <property type="protein sequence ID" value="GFG71260.1"/>
    <property type="molecule type" value="Genomic_DNA"/>
</dbReference>
<feature type="region of interest" description="Disordered" evidence="1">
    <location>
        <begin position="73"/>
        <end position="108"/>
    </location>
</feature>
<organism evidence="2 3">
    <name type="scientific">Mycolicibacter senuensis</name>
    <dbReference type="NCBI Taxonomy" id="386913"/>
    <lineage>
        <taxon>Bacteria</taxon>
        <taxon>Bacillati</taxon>
        <taxon>Actinomycetota</taxon>
        <taxon>Actinomycetes</taxon>
        <taxon>Mycobacteriales</taxon>
        <taxon>Mycobacteriaceae</taxon>
        <taxon>Mycolicibacter</taxon>
    </lineage>
</organism>